<dbReference type="Pfam" id="PF03254">
    <property type="entry name" value="XG_FTase"/>
    <property type="match status" value="1"/>
</dbReference>
<dbReference type="GO" id="GO:0009969">
    <property type="term" value="P:xyloglucan biosynthetic process"/>
    <property type="evidence" value="ECO:0007669"/>
    <property type="project" value="TreeGrafter"/>
</dbReference>
<evidence type="ECO:0000256" key="5">
    <source>
        <dbReference type="ARBA" id="ARBA00023180"/>
    </source>
</evidence>
<keyword evidence="3 7" id="KW-0808">Transferase</keyword>
<keyword evidence="4 7" id="KW-0333">Golgi apparatus</keyword>
<dbReference type="EC" id="2.4.1.-" evidence="7"/>
<comment type="subcellular location">
    <subcellularLocation>
        <location evidence="7">Golgi apparatus</location>
        <location evidence="7">Golgi stack membrane</location>
        <topology evidence="7">Single-pass type II membrane protein</topology>
    </subcellularLocation>
</comment>
<evidence type="ECO:0000256" key="6">
    <source>
        <dbReference type="ARBA" id="ARBA00023316"/>
    </source>
</evidence>
<evidence type="ECO:0000313" key="8">
    <source>
        <dbReference type="EMBL" id="CAI9112100.1"/>
    </source>
</evidence>
<dbReference type="Proteomes" id="UP001161247">
    <property type="component" value="Chromosome 7"/>
</dbReference>
<dbReference type="GO" id="GO:0032580">
    <property type="term" value="C:Golgi cisterna membrane"/>
    <property type="evidence" value="ECO:0007669"/>
    <property type="project" value="UniProtKB-SubCell"/>
</dbReference>
<evidence type="ECO:0000256" key="3">
    <source>
        <dbReference type="ARBA" id="ARBA00022679"/>
    </source>
</evidence>
<keyword evidence="5" id="KW-0325">Glycoprotein</keyword>
<dbReference type="FunFam" id="3.40.50.11340:FF:000005">
    <property type="entry name" value="Galactoside 2-alpha-L-fucosyltransferase"/>
    <property type="match status" value="1"/>
</dbReference>
<proteinExistence type="inferred from homology"/>
<evidence type="ECO:0000256" key="7">
    <source>
        <dbReference type="RuleBase" id="RU367004"/>
    </source>
</evidence>
<evidence type="ECO:0000256" key="1">
    <source>
        <dbReference type="ARBA" id="ARBA00010481"/>
    </source>
</evidence>
<gene>
    <name evidence="8" type="ORF">OLC1_LOCUS19354</name>
</gene>
<keyword evidence="6 7" id="KW-0961">Cell wall biogenesis/degradation</keyword>
<dbReference type="GO" id="GO:0071555">
    <property type="term" value="P:cell wall organization"/>
    <property type="evidence" value="ECO:0007669"/>
    <property type="project" value="UniProtKB-UniRule"/>
</dbReference>
<dbReference type="GO" id="GO:0042546">
    <property type="term" value="P:cell wall biogenesis"/>
    <property type="evidence" value="ECO:0007669"/>
    <property type="project" value="InterPro"/>
</dbReference>
<evidence type="ECO:0000313" key="9">
    <source>
        <dbReference type="Proteomes" id="UP001161247"/>
    </source>
</evidence>
<reference evidence="8" key="1">
    <citation type="submission" date="2023-03" db="EMBL/GenBank/DDBJ databases">
        <authorList>
            <person name="Julca I."/>
        </authorList>
    </citation>
    <scope>NUCLEOTIDE SEQUENCE</scope>
</reference>
<comment type="function">
    <text evidence="7">May be involved in cell wall biosynthesis.</text>
</comment>
<sequence length="562" mass="64006">MKDMVEMSSLEMEKQQIGSNISKGEVSKCVGNPTKAMAILLVCSMGSFLFSVLKDPSPDNVPWNSLYNFSLFNKDQAGQVPMDDNKRLLGGLLPQGMEKDSCLSRYQMALYRKRLQRKYPSSYLISRLRSYEATHKRCGPYTESYNRTLEYLKSGQYNSTSPTDCNYIVWISLSGLGNKMLTIASAFLYALLTNRVLLVDPGENIPDLFCEPFPEVSWLLPPDFPIIDKFDTFNLTSPDSYGNMLRHSVVSNSTVPPYVYLNLLHDLDDHDELFFCDQEQSLLHKVPWLILKSNNYFVPSLFLMQSFEEELNNLFPDEGSVFHFLGQYLFHPTNTVWGLITRFYEAYLARADEIIGIQVRIIGIVGKGPEPLKYVVDQIVGCARNENLLPEISEKKPIINPSKQHKTMKAVLITSLSAGYFETLRDMYWTHQTATGEIIEVYQPSHEENQHTENEMHNMKALAEINLLSLSDKLITSPWSTFGYVAQSLGGLRPWILVKSDNQTLTDPPCSRAASMDPCFHTPPNGNCREKNWVDKGKIVPHVQHCEDRSWGLKLVDRDNES</sequence>
<keyword evidence="9" id="KW-1185">Reference proteome</keyword>
<keyword evidence="2 7" id="KW-0328">Glycosyltransferase</keyword>
<dbReference type="Gene3D" id="3.40.50.11340">
    <property type="match status" value="1"/>
</dbReference>
<dbReference type="InterPro" id="IPR004938">
    <property type="entry name" value="XG_FTase"/>
</dbReference>
<accession>A0AAV1DW81</accession>
<dbReference type="AlphaFoldDB" id="A0AAV1DW81"/>
<comment type="similarity">
    <text evidence="1 7">Belongs to the glycosyltransferase 37 family.</text>
</comment>
<protein>
    <recommendedName>
        <fullName evidence="7">Fucosyltransferase</fullName>
        <ecNumber evidence="7">2.4.1.-</ecNumber>
    </recommendedName>
</protein>
<dbReference type="PANTHER" id="PTHR31889:SF2">
    <property type="entry name" value="FUCOSYLTRANSFERASE 3"/>
    <property type="match status" value="1"/>
</dbReference>
<dbReference type="PANTHER" id="PTHR31889">
    <property type="entry name" value="FUCOSYLTRANSFERASE 2-RELATED"/>
    <property type="match status" value="1"/>
</dbReference>
<name>A0AAV1DW81_OLDCO</name>
<evidence type="ECO:0000256" key="2">
    <source>
        <dbReference type="ARBA" id="ARBA00022676"/>
    </source>
</evidence>
<dbReference type="GO" id="GO:0008107">
    <property type="term" value="F:galactoside 2-alpha-L-fucosyltransferase activity"/>
    <property type="evidence" value="ECO:0007669"/>
    <property type="project" value="InterPro"/>
</dbReference>
<evidence type="ECO:0000256" key="4">
    <source>
        <dbReference type="ARBA" id="ARBA00023034"/>
    </source>
</evidence>
<dbReference type="EMBL" id="OX459124">
    <property type="protein sequence ID" value="CAI9112100.1"/>
    <property type="molecule type" value="Genomic_DNA"/>
</dbReference>
<organism evidence="8 9">
    <name type="scientific">Oldenlandia corymbosa var. corymbosa</name>
    <dbReference type="NCBI Taxonomy" id="529605"/>
    <lineage>
        <taxon>Eukaryota</taxon>
        <taxon>Viridiplantae</taxon>
        <taxon>Streptophyta</taxon>
        <taxon>Embryophyta</taxon>
        <taxon>Tracheophyta</taxon>
        <taxon>Spermatophyta</taxon>
        <taxon>Magnoliopsida</taxon>
        <taxon>eudicotyledons</taxon>
        <taxon>Gunneridae</taxon>
        <taxon>Pentapetalae</taxon>
        <taxon>asterids</taxon>
        <taxon>lamiids</taxon>
        <taxon>Gentianales</taxon>
        <taxon>Rubiaceae</taxon>
        <taxon>Rubioideae</taxon>
        <taxon>Spermacoceae</taxon>
        <taxon>Hedyotis-Oldenlandia complex</taxon>
        <taxon>Oldenlandia</taxon>
    </lineage>
</organism>